<dbReference type="AlphaFoldDB" id="A0A078G5A6"/>
<name>A0A078G5A6_BRANA</name>
<evidence type="ECO:0000313" key="3">
    <source>
        <dbReference type="Proteomes" id="UP000028999"/>
    </source>
</evidence>
<dbReference type="PANTHER" id="PTHR45947:SF3">
    <property type="entry name" value="SULFOQUINOVOSYL TRANSFERASE SQD2"/>
    <property type="match status" value="1"/>
</dbReference>
<protein>
    <submittedName>
        <fullName evidence="2">BnaC09g46470D protein</fullName>
    </submittedName>
</protein>
<accession>A0A078G5A6</accession>
<proteinExistence type="predicted"/>
<sequence>MGSKKLINYIYLYYLLLIKQRTVYFSPGTSTSSATSLIRATFFNYYSTVEVNLLWFWKAGNMKLASKLMGHTPQRCKGYKNRFQNFIRYLPEMGDEVIVVTTHEGVPEEFYGAKVIGSRSFPCPWYQKVPLSLALSPRIISEIARFKPDIIHASSPGITVTIKKSLLEITLLIYKCMYVRKCNERLSSIDLTQSSNCVSTVEVCLIRFLEALPLYVIISLPAI</sequence>
<reference evidence="2 3" key="1">
    <citation type="journal article" date="2014" name="Science">
        <title>Plant genetics. Early allopolyploid evolution in the post-Neolithic Brassica napus oilseed genome.</title>
        <authorList>
            <person name="Chalhoub B."/>
            <person name="Denoeud F."/>
            <person name="Liu S."/>
            <person name="Parkin I.A."/>
            <person name="Tang H."/>
            <person name="Wang X."/>
            <person name="Chiquet J."/>
            <person name="Belcram H."/>
            <person name="Tong C."/>
            <person name="Samans B."/>
            <person name="Correa M."/>
            <person name="Da Silva C."/>
            <person name="Just J."/>
            <person name="Falentin C."/>
            <person name="Koh C.S."/>
            <person name="Le Clainche I."/>
            <person name="Bernard M."/>
            <person name="Bento P."/>
            <person name="Noel B."/>
            <person name="Labadie K."/>
            <person name="Alberti A."/>
            <person name="Charles M."/>
            <person name="Arnaud D."/>
            <person name="Guo H."/>
            <person name="Daviaud C."/>
            <person name="Alamery S."/>
            <person name="Jabbari K."/>
            <person name="Zhao M."/>
            <person name="Edger P.P."/>
            <person name="Chelaifa H."/>
            <person name="Tack D."/>
            <person name="Lassalle G."/>
            <person name="Mestiri I."/>
            <person name="Schnel N."/>
            <person name="Le Paslier M.C."/>
            <person name="Fan G."/>
            <person name="Renault V."/>
            <person name="Bayer P.E."/>
            <person name="Golicz A.A."/>
            <person name="Manoli S."/>
            <person name="Lee T.H."/>
            <person name="Thi V.H."/>
            <person name="Chalabi S."/>
            <person name="Hu Q."/>
            <person name="Fan C."/>
            <person name="Tollenaere R."/>
            <person name="Lu Y."/>
            <person name="Battail C."/>
            <person name="Shen J."/>
            <person name="Sidebottom C.H."/>
            <person name="Wang X."/>
            <person name="Canaguier A."/>
            <person name="Chauveau A."/>
            <person name="Berard A."/>
            <person name="Deniot G."/>
            <person name="Guan M."/>
            <person name="Liu Z."/>
            <person name="Sun F."/>
            <person name="Lim Y.P."/>
            <person name="Lyons E."/>
            <person name="Town C.D."/>
            <person name="Bancroft I."/>
            <person name="Wang X."/>
            <person name="Meng J."/>
            <person name="Ma J."/>
            <person name="Pires J.C."/>
            <person name="King G.J."/>
            <person name="Brunel D."/>
            <person name="Delourme R."/>
            <person name="Renard M."/>
            <person name="Aury J.M."/>
            <person name="Adams K.L."/>
            <person name="Batley J."/>
            <person name="Snowdon R.J."/>
            <person name="Tost J."/>
            <person name="Edwards D."/>
            <person name="Zhou Y."/>
            <person name="Hua W."/>
            <person name="Sharpe A.G."/>
            <person name="Paterson A.H."/>
            <person name="Guan C."/>
            <person name="Wincker P."/>
        </authorList>
    </citation>
    <scope>NUCLEOTIDE SEQUENCE [LARGE SCALE GENOMIC DNA]</scope>
    <source>
        <strain evidence="3">cv. Darmor-bzh</strain>
    </source>
</reference>
<evidence type="ECO:0000313" key="2">
    <source>
        <dbReference type="EMBL" id="CDY21645.1"/>
    </source>
</evidence>
<dbReference type="Proteomes" id="UP000028999">
    <property type="component" value="Unassembled WGS sequence"/>
</dbReference>
<evidence type="ECO:0000259" key="1">
    <source>
        <dbReference type="Pfam" id="PF13439"/>
    </source>
</evidence>
<dbReference type="GO" id="GO:0046510">
    <property type="term" value="F:UDP-sulfoquinovose:DAG sulfoquinovosyltransferase activity"/>
    <property type="evidence" value="ECO:0000318"/>
    <property type="project" value="GO_Central"/>
</dbReference>
<dbReference type="GO" id="GO:0009247">
    <property type="term" value="P:glycolipid biosynthetic process"/>
    <property type="evidence" value="ECO:0000318"/>
    <property type="project" value="GO_Central"/>
</dbReference>
<gene>
    <name evidence="2" type="primary">BnaC09g46470D</name>
    <name evidence="2" type="ORF">GSBRNA2T00016128001</name>
</gene>
<feature type="domain" description="Glycosyltransferase subfamily 4-like N-terminal" evidence="1">
    <location>
        <begin position="82"/>
        <end position="157"/>
    </location>
</feature>
<dbReference type="Gramene" id="CDY21645">
    <property type="protein sequence ID" value="CDY21645"/>
    <property type="gene ID" value="GSBRNA2T00016128001"/>
</dbReference>
<dbReference type="Gene3D" id="3.40.50.2000">
    <property type="entry name" value="Glycogen Phosphorylase B"/>
    <property type="match status" value="1"/>
</dbReference>
<dbReference type="Pfam" id="PF13439">
    <property type="entry name" value="Glyco_transf_4"/>
    <property type="match status" value="1"/>
</dbReference>
<dbReference type="EMBL" id="LK032122">
    <property type="protein sequence ID" value="CDY21645.1"/>
    <property type="molecule type" value="Genomic_DNA"/>
</dbReference>
<dbReference type="SUPFAM" id="SSF53756">
    <property type="entry name" value="UDP-Glycosyltransferase/glycogen phosphorylase"/>
    <property type="match status" value="1"/>
</dbReference>
<dbReference type="InterPro" id="IPR028098">
    <property type="entry name" value="Glyco_trans_4-like_N"/>
</dbReference>
<dbReference type="GO" id="GO:0046506">
    <property type="term" value="P:sulfolipid biosynthetic process"/>
    <property type="evidence" value="ECO:0000318"/>
    <property type="project" value="GO_Central"/>
</dbReference>
<organism evidence="2 3">
    <name type="scientific">Brassica napus</name>
    <name type="common">Rape</name>
    <dbReference type="NCBI Taxonomy" id="3708"/>
    <lineage>
        <taxon>Eukaryota</taxon>
        <taxon>Viridiplantae</taxon>
        <taxon>Streptophyta</taxon>
        <taxon>Embryophyta</taxon>
        <taxon>Tracheophyta</taxon>
        <taxon>Spermatophyta</taxon>
        <taxon>Magnoliopsida</taxon>
        <taxon>eudicotyledons</taxon>
        <taxon>Gunneridae</taxon>
        <taxon>Pentapetalae</taxon>
        <taxon>rosids</taxon>
        <taxon>malvids</taxon>
        <taxon>Brassicales</taxon>
        <taxon>Brassicaceae</taxon>
        <taxon>Brassiceae</taxon>
        <taxon>Brassica</taxon>
    </lineage>
</organism>
<dbReference type="GO" id="GO:0016020">
    <property type="term" value="C:membrane"/>
    <property type="evidence" value="ECO:0007669"/>
    <property type="project" value="GOC"/>
</dbReference>
<dbReference type="STRING" id="3708.A0A078G5A6"/>
<keyword evidence="3" id="KW-1185">Reference proteome</keyword>
<dbReference type="PANTHER" id="PTHR45947">
    <property type="entry name" value="SULFOQUINOVOSYL TRANSFERASE SQD2"/>
    <property type="match status" value="1"/>
</dbReference>
<dbReference type="PaxDb" id="3708-A0A078G5A6"/>
<dbReference type="InterPro" id="IPR050194">
    <property type="entry name" value="Glycosyltransferase_grp1"/>
</dbReference>